<dbReference type="Proteomes" id="UP000355283">
    <property type="component" value="Unassembled WGS sequence"/>
</dbReference>
<dbReference type="OrthoDB" id="431212at2759"/>
<keyword evidence="10" id="KW-1185">Reference proteome</keyword>
<evidence type="ECO:0000256" key="8">
    <source>
        <dbReference type="SAM" id="Phobius"/>
    </source>
</evidence>
<dbReference type="PANTHER" id="PTHR43337">
    <property type="entry name" value="XANTHINE/URACIL PERMEASE C887.17-RELATED"/>
    <property type="match status" value="1"/>
</dbReference>
<feature type="compositionally biased region" description="Basic and acidic residues" evidence="7">
    <location>
        <begin position="441"/>
        <end position="454"/>
    </location>
</feature>
<evidence type="ECO:0000256" key="1">
    <source>
        <dbReference type="ARBA" id="ARBA00004127"/>
    </source>
</evidence>
<comment type="subcellular location">
    <subcellularLocation>
        <location evidence="1">Endomembrane system</location>
        <topology evidence="1">Multi-pass membrane protein</topology>
    </subcellularLocation>
</comment>
<keyword evidence="4 8" id="KW-0812">Transmembrane</keyword>
<feature type="compositionally biased region" description="Basic and acidic residues" evidence="7">
    <location>
        <begin position="505"/>
        <end position="515"/>
    </location>
</feature>
<feature type="transmembrane region" description="Helical" evidence="8">
    <location>
        <begin position="290"/>
        <end position="315"/>
    </location>
</feature>
<feature type="region of interest" description="Disordered" evidence="7">
    <location>
        <begin position="433"/>
        <end position="479"/>
    </location>
</feature>
<dbReference type="GO" id="GO:0005345">
    <property type="term" value="F:purine nucleobase transmembrane transporter activity"/>
    <property type="evidence" value="ECO:0007669"/>
    <property type="project" value="TreeGrafter"/>
</dbReference>
<name>A0A4D9DBA1_9STRA</name>
<sequence>MGSRKGRLHGALCEFFEIDKRQSSVATEIRAGITTFLTMSYILLVNPQILAQIGYPKSDVVIATAVGAGLASLVCGIFGNLPFGLAPGTGLSAYLSYGLVLAGVLSRPQAMTACFLSGAALALCALAQLSTVIMRVIPRAVKLATVVGMGLLIALIGMVSIGLVVPNEDTLVTLGDLSDYHIWLALFGLIVTGSMLFHQIKGGVLASIVLITLIVWCVDQDGPSRVLSVPHLQYGATRNIDVRPSSLSLDMLPPVLAFLFVGIFDISGVMFGLSSLAGIMEEDGHIPGSIWAFLGPALGTMVAAMAGCSPIIIHVESAAGIREGGKTGLTAVVVGLLFLLSLFFAPLFGKVPTAATAPILILVGAMMIGESQHIDWADMSQAIPAFLTSMMMPFTFSIPNGILFGVGMSATFFLTTGEFMDYLPGRLLGMKRGGKEEEEAQESRRLQTIDERSRLRLSPPAPSGKGPKGGSGSGLDHSAHYQPHMLFDEQPLTRRFSLILSKEEADEHSARDRELSSSLTGASGGSVRHAFLPAAAASRCERDGSDGEGGEEGVFAAQI</sequence>
<gene>
    <name evidence="9" type="ORF">NSK_001645</name>
</gene>
<dbReference type="GO" id="GO:0005886">
    <property type="term" value="C:plasma membrane"/>
    <property type="evidence" value="ECO:0007669"/>
    <property type="project" value="TreeGrafter"/>
</dbReference>
<keyword evidence="3" id="KW-0813">Transport</keyword>
<accession>A0A4D9DBA1</accession>
<evidence type="ECO:0008006" key="11">
    <source>
        <dbReference type="Google" id="ProtNLM"/>
    </source>
</evidence>
<evidence type="ECO:0000256" key="6">
    <source>
        <dbReference type="ARBA" id="ARBA00023136"/>
    </source>
</evidence>
<evidence type="ECO:0000313" key="10">
    <source>
        <dbReference type="Proteomes" id="UP000355283"/>
    </source>
</evidence>
<comment type="similarity">
    <text evidence="2">Belongs to the nucleobase:cation symporter-2 (NCS2) (TC 2.A.40) family. Azg-like subfamily.</text>
</comment>
<dbReference type="Pfam" id="PF00860">
    <property type="entry name" value="Xan_ur_permease"/>
    <property type="match status" value="1"/>
</dbReference>
<evidence type="ECO:0000256" key="5">
    <source>
        <dbReference type="ARBA" id="ARBA00022989"/>
    </source>
</evidence>
<keyword evidence="6 8" id="KW-0472">Membrane</keyword>
<feature type="transmembrane region" description="Helical" evidence="8">
    <location>
        <begin position="85"/>
        <end position="106"/>
    </location>
</feature>
<dbReference type="InterPro" id="IPR045018">
    <property type="entry name" value="Azg-like"/>
</dbReference>
<dbReference type="AlphaFoldDB" id="A0A4D9DBA1"/>
<feature type="transmembrane region" description="Helical" evidence="8">
    <location>
        <begin position="255"/>
        <end position="278"/>
    </location>
</feature>
<feature type="transmembrane region" description="Helical" evidence="8">
    <location>
        <begin position="177"/>
        <end position="196"/>
    </location>
</feature>
<dbReference type="PANTHER" id="PTHR43337:SF1">
    <property type="entry name" value="XANTHINE_URACIL PERMEASE C887.17-RELATED"/>
    <property type="match status" value="1"/>
</dbReference>
<evidence type="ECO:0000256" key="7">
    <source>
        <dbReference type="SAM" id="MobiDB-lite"/>
    </source>
</evidence>
<protein>
    <recommendedName>
        <fullName evidence="11">SLC26A/SulP transporter domain-containing protein</fullName>
    </recommendedName>
</protein>
<feature type="transmembrane region" description="Helical" evidence="8">
    <location>
        <begin position="143"/>
        <end position="165"/>
    </location>
</feature>
<feature type="transmembrane region" description="Helical" evidence="8">
    <location>
        <begin position="202"/>
        <end position="218"/>
    </location>
</feature>
<dbReference type="EMBL" id="SDOX01000006">
    <property type="protein sequence ID" value="TFJ87313.1"/>
    <property type="molecule type" value="Genomic_DNA"/>
</dbReference>
<evidence type="ECO:0000256" key="3">
    <source>
        <dbReference type="ARBA" id="ARBA00022448"/>
    </source>
</evidence>
<feature type="region of interest" description="Disordered" evidence="7">
    <location>
        <begin position="505"/>
        <end position="525"/>
    </location>
</feature>
<feature type="transmembrane region" description="Helical" evidence="8">
    <location>
        <begin position="113"/>
        <end position="137"/>
    </location>
</feature>
<feature type="transmembrane region" description="Helical" evidence="8">
    <location>
        <begin position="60"/>
        <end position="79"/>
    </location>
</feature>
<organism evidence="9 10">
    <name type="scientific">Nannochloropsis salina CCMP1776</name>
    <dbReference type="NCBI Taxonomy" id="1027361"/>
    <lineage>
        <taxon>Eukaryota</taxon>
        <taxon>Sar</taxon>
        <taxon>Stramenopiles</taxon>
        <taxon>Ochrophyta</taxon>
        <taxon>Eustigmatophyceae</taxon>
        <taxon>Eustigmatales</taxon>
        <taxon>Monodopsidaceae</taxon>
        <taxon>Microchloropsis</taxon>
        <taxon>Microchloropsis salina</taxon>
    </lineage>
</organism>
<feature type="region of interest" description="Disordered" evidence="7">
    <location>
        <begin position="539"/>
        <end position="559"/>
    </location>
</feature>
<feature type="transmembrane region" description="Helical" evidence="8">
    <location>
        <begin position="351"/>
        <end position="369"/>
    </location>
</feature>
<dbReference type="GO" id="GO:0012505">
    <property type="term" value="C:endomembrane system"/>
    <property type="evidence" value="ECO:0007669"/>
    <property type="project" value="UniProtKB-SubCell"/>
</dbReference>
<evidence type="ECO:0000256" key="4">
    <source>
        <dbReference type="ARBA" id="ARBA00022692"/>
    </source>
</evidence>
<evidence type="ECO:0000313" key="9">
    <source>
        <dbReference type="EMBL" id="TFJ87313.1"/>
    </source>
</evidence>
<comment type="caution">
    <text evidence="9">The sequence shown here is derived from an EMBL/GenBank/DDBJ whole genome shotgun (WGS) entry which is preliminary data.</text>
</comment>
<dbReference type="InterPro" id="IPR006043">
    <property type="entry name" value="NCS2"/>
</dbReference>
<evidence type="ECO:0000256" key="2">
    <source>
        <dbReference type="ARBA" id="ARBA00005697"/>
    </source>
</evidence>
<feature type="transmembrane region" description="Helical" evidence="8">
    <location>
        <begin position="402"/>
        <end position="423"/>
    </location>
</feature>
<reference evidence="9 10" key="1">
    <citation type="submission" date="2019-01" db="EMBL/GenBank/DDBJ databases">
        <title>Nuclear Genome Assembly of the Microalgal Biofuel strain Nannochloropsis salina CCMP1776.</title>
        <authorList>
            <person name="Hovde B."/>
        </authorList>
    </citation>
    <scope>NUCLEOTIDE SEQUENCE [LARGE SCALE GENOMIC DNA]</scope>
    <source>
        <strain evidence="9 10">CCMP1776</strain>
    </source>
</reference>
<keyword evidence="5 8" id="KW-1133">Transmembrane helix</keyword>
<proteinExistence type="inferred from homology"/>
<feature type="transmembrane region" description="Helical" evidence="8">
    <location>
        <begin position="327"/>
        <end position="345"/>
    </location>
</feature>